<dbReference type="InterPro" id="IPR051531">
    <property type="entry name" value="N-acetyltransferase"/>
</dbReference>
<dbReference type="EMBL" id="JABAGJ010000004">
    <property type="protein sequence ID" value="NMF02306.1"/>
    <property type="molecule type" value="Genomic_DNA"/>
</dbReference>
<comment type="caution">
    <text evidence="5">The sequence shown here is derived from an EMBL/GenBank/DDBJ whole genome shotgun (WGS) entry which is preliminary data.</text>
</comment>
<dbReference type="InterPro" id="IPR016181">
    <property type="entry name" value="Acyl_CoA_acyltransferase"/>
</dbReference>
<proteinExistence type="inferred from homology"/>
<dbReference type="SUPFAM" id="SSF55729">
    <property type="entry name" value="Acyl-CoA N-acyltransferases (Nat)"/>
    <property type="match status" value="1"/>
</dbReference>
<comment type="similarity">
    <text evidence="3">Belongs to the acetyltransferase family. RimJ subfamily.</text>
</comment>
<reference evidence="5 6" key="1">
    <citation type="submission" date="2020-04" db="EMBL/GenBank/DDBJ databases">
        <authorList>
            <person name="Hitch T.C.A."/>
            <person name="Wylensek D."/>
            <person name="Clavel T."/>
        </authorList>
    </citation>
    <scope>NUCLEOTIDE SEQUENCE [LARGE SCALE GENOMIC DNA]</scope>
    <source>
        <strain evidence="5 6">WCA-130-P53-4B</strain>
    </source>
</reference>
<keyword evidence="2" id="KW-0012">Acyltransferase</keyword>
<name>A0A848D3D9_9BIFI</name>
<dbReference type="RefSeq" id="WP_168973450.1">
    <property type="nucleotide sequence ID" value="NZ_JABAGJ010000004.1"/>
</dbReference>
<dbReference type="PANTHER" id="PTHR43792">
    <property type="entry name" value="GNAT FAMILY, PUTATIVE (AFU_ORTHOLOGUE AFUA_3G00765)-RELATED-RELATED"/>
    <property type="match status" value="1"/>
</dbReference>
<keyword evidence="1 5" id="KW-0808">Transferase</keyword>
<dbReference type="Proteomes" id="UP000583419">
    <property type="component" value="Unassembled WGS sequence"/>
</dbReference>
<dbReference type="InterPro" id="IPR000182">
    <property type="entry name" value="GNAT_dom"/>
</dbReference>
<feature type="domain" description="N-acetyltransferase" evidence="4">
    <location>
        <begin position="34"/>
        <end position="204"/>
    </location>
</feature>
<evidence type="ECO:0000256" key="1">
    <source>
        <dbReference type="ARBA" id="ARBA00022679"/>
    </source>
</evidence>
<evidence type="ECO:0000259" key="4">
    <source>
        <dbReference type="PROSITE" id="PS51186"/>
    </source>
</evidence>
<protein>
    <submittedName>
        <fullName evidence="5">GNAT family N-acetyltransferase</fullName>
    </submittedName>
</protein>
<dbReference type="Gene3D" id="3.40.630.30">
    <property type="match status" value="1"/>
</dbReference>
<dbReference type="PROSITE" id="PS51186">
    <property type="entry name" value="GNAT"/>
    <property type="match status" value="1"/>
</dbReference>
<evidence type="ECO:0000313" key="5">
    <source>
        <dbReference type="EMBL" id="NMF02306.1"/>
    </source>
</evidence>
<accession>A0A848D3D9</accession>
<gene>
    <name evidence="5" type="ORF">HF843_03800</name>
</gene>
<dbReference type="AlphaFoldDB" id="A0A848D3D9"/>
<dbReference type="GO" id="GO:0008999">
    <property type="term" value="F:protein-N-terminal-alanine acetyltransferase activity"/>
    <property type="evidence" value="ECO:0007669"/>
    <property type="project" value="TreeGrafter"/>
</dbReference>
<dbReference type="Pfam" id="PF13302">
    <property type="entry name" value="Acetyltransf_3"/>
    <property type="match status" value="1"/>
</dbReference>
<organism evidence="5 6">
    <name type="scientific">Bifidobacterium boum</name>
    <dbReference type="NCBI Taxonomy" id="78343"/>
    <lineage>
        <taxon>Bacteria</taxon>
        <taxon>Bacillati</taxon>
        <taxon>Actinomycetota</taxon>
        <taxon>Actinomycetes</taxon>
        <taxon>Bifidobacteriales</taxon>
        <taxon>Bifidobacteriaceae</taxon>
        <taxon>Bifidobacterium</taxon>
    </lineage>
</organism>
<dbReference type="PANTHER" id="PTHR43792:SF8">
    <property type="entry name" value="[RIBOSOMAL PROTEIN US5]-ALANINE N-ACETYLTRANSFERASE"/>
    <property type="match status" value="1"/>
</dbReference>
<dbReference type="GO" id="GO:0005737">
    <property type="term" value="C:cytoplasm"/>
    <property type="evidence" value="ECO:0007669"/>
    <property type="project" value="TreeGrafter"/>
</dbReference>
<evidence type="ECO:0000256" key="3">
    <source>
        <dbReference type="ARBA" id="ARBA00038502"/>
    </source>
</evidence>
<evidence type="ECO:0000313" key="6">
    <source>
        <dbReference type="Proteomes" id="UP000583419"/>
    </source>
</evidence>
<sequence>MSVFQSLRGRIHGRRPREFIMPQALHAPEGTLPLTLRPCTLDDEDELQSLRWRNRDWLKPWQSDDPLGGPGLSFNEWIHAQREYERDGTAALFLITDGTRIVGQVSLGAIAYGAIRTGLVGYWVDREMAGHGIAPLAVAVLADWAFDAADGPKLHRIEIAILPQNRRSRRVPQKLGAVDEGLRRRYMYVNGQWRDHESYALFAEDRPQGGLAQALADGSLPAV</sequence>
<evidence type="ECO:0000256" key="2">
    <source>
        <dbReference type="ARBA" id="ARBA00023315"/>
    </source>
</evidence>